<evidence type="ECO:0000313" key="2">
    <source>
        <dbReference type="Proteomes" id="UP000451471"/>
    </source>
</evidence>
<keyword evidence="2" id="KW-1185">Reference proteome</keyword>
<dbReference type="Proteomes" id="UP000451471">
    <property type="component" value="Unassembled WGS sequence"/>
</dbReference>
<protein>
    <submittedName>
        <fullName evidence="1">Uncharacterized protein</fullName>
    </submittedName>
</protein>
<comment type="caution">
    <text evidence="1">The sequence shown here is derived from an EMBL/GenBank/DDBJ whole genome shotgun (WGS) entry which is preliminary data.</text>
</comment>
<reference evidence="1 2" key="1">
    <citation type="submission" date="2019-12" db="EMBL/GenBank/DDBJ databases">
        <title>Halocatena pleomorpha gen. nov. sp. nov., an extremely halophilic archaeon of family Halobacteriaceae isolated from saltpan soil.</title>
        <authorList>
            <person name="Pal Y."/>
            <person name="Verma A."/>
            <person name="Krishnamurthi S."/>
            <person name="Kumar P."/>
        </authorList>
    </citation>
    <scope>NUCLEOTIDE SEQUENCE [LARGE SCALE GENOMIC DNA]</scope>
    <source>
        <strain evidence="1 2">JCM 16495</strain>
    </source>
</reference>
<evidence type="ECO:0000313" key="1">
    <source>
        <dbReference type="EMBL" id="MWG33107.1"/>
    </source>
</evidence>
<dbReference type="AlphaFoldDB" id="A0A6B0GGM0"/>
<organism evidence="1 2">
    <name type="scientific">Halomarina oriensis</name>
    <dbReference type="NCBI Taxonomy" id="671145"/>
    <lineage>
        <taxon>Archaea</taxon>
        <taxon>Methanobacteriati</taxon>
        <taxon>Methanobacteriota</taxon>
        <taxon>Stenosarchaea group</taxon>
        <taxon>Halobacteria</taxon>
        <taxon>Halobacteriales</taxon>
        <taxon>Natronomonadaceae</taxon>
        <taxon>Halomarina</taxon>
    </lineage>
</organism>
<dbReference type="RefSeq" id="WP_158202842.1">
    <property type="nucleotide sequence ID" value="NZ_WSZK01000004.1"/>
</dbReference>
<gene>
    <name evidence="1" type="ORF">GQS65_01155</name>
</gene>
<proteinExistence type="predicted"/>
<name>A0A6B0GGM0_9EURY</name>
<accession>A0A6B0GGM0</accession>
<dbReference type="EMBL" id="WSZK01000004">
    <property type="protein sequence ID" value="MWG33107.1"/>
    <property type="molecule type" value="Genomic_DNA"/>
</dbReference>
<sequence>MVTHSRVDVGPPDLFDHHVEFDDQGDLTSARCGHSAEHLVTALARRRRRPPRW</sequence>